<sequence>MNPEPMWHHEQSTDGDHTTIVLTGELDLSSATELQNLLVDAVRTASIVTVDVSAVGFIDSTTITALVNAHNTAATTGCQFTLANPAARIRRVLQVTGVLSTFTAPGSAH</sequence>
<dbReference type="CDD" id="cd07043">
    <property type="entry name" value="STAS_anti-anti-sigma_factors"/>
    <property type="match status" value="1"/>
</dbReference>
<evidence type="ECO:0000259" key="3">
    <source>
        <dbReference type="PROSITE" id="PS50801"/>
    </source>
</evidence>
<dbReference type="InterPro" id="IPR002645">
    <property type="entry name" value="STAS_dom"/>
</dbReference>
<dbReference type="PROSITE" id="PS50801">
    <property type="entry name" value="STAS"/>
    <property type="match status" value="1"/>
</dbReference>
<dbReference type="PANTHER" id="PTHR33495">
    <property type="entry name" value="ANTI-SIGMA FACTOR ANTAGONIST TM_1081-RELATED-RELATED"/>
    <property type="match status" value="1"/>
</dbReference>
<dbReference type="EMBL" id="JASCTH010000032">
    <property type="protein sequence ID" value="MDI6104345.1"/>
    <property type="molecule type" value="Genomic_DNA"/>
</dbReference>
<evidence type="ECO:0000313" key="5">
    <source>
        <dbReference type="Proteomes" id="UP001241758"/>
    </source>
</evidence>
<proteinExistence type="inferred from homology"/>
<dbReference type="InterPro" id="IPR003658">
    <property type="entry name" value="Anti-sigma_ant"/>
</dbReference>
<dbReference type="InterPro" id="IPR058548">
    <property type="entry name" value="MlaB-like_STAS"/>
</dbReference>
<comment type="caution">
    <text evidence="4">The sequence shown here is derived from an EMBL/GenBank/DDBJ whole genome shotgun (WGS) entry which is preliminary data.</text>
</comment>
<evidence type="ECO:0000256" key="1">
    <source>
        <dbReference type="ARBA" id="ARBA00009013"/>
    </source>
</evidence>
<dbReference type="InterPro" id="IPR036513">
    <property type="entry name" value="STAS_dom_sf"/>
</dbReference>
<dbReference type="PANTHER" id="PTHR33495:SF2">
    <property type="entry name" value="ANTI-SIGMA FACTOR ANTAGONIST TM_1081-RELATED"/>
    <property type="match status" value="1"/>
</dbReference>
<comment type="similarity">
    <text evidence="1 2">Belongs to the anti-sigma-factor antagonist family.</text>
</comment>
<keyword evidence="5" id="KW-1185">Reference proteome</keyword>
<dbReference type="Proteomes" id="UP001241758">
    <property type="component" value="Unassembled WGS sequence"/>
</dbReference>
<gene>
    <name evidence="4" type="ORF">QLQ12_37720</name>
</gene>
<dbReference type="Pfam" id="PF13466">
    <property type="entry name" value="STAS_2"/>
    <property type="match status" value="1"/>
</dbReference>
<dbReference type="SUPFAM" id="SSF52091">
    <property type="entry name" value="SpoIIaa-like"/>
    <property type="match status" value="1"/>
</dbReference>
<organism evidence="4 5">
    <name type="scientific">Actinoplanes sandaracinus</name>
    <dbReference type="NCBI Taxonomy" id="3045177"/>
    <lineage>
        <taxon>Bacteria</taxon>
        <taxon>Bacillati</taxon>
        <taxon>Actinomycetota</taxon>
        <taxon>Actinomycetes</taxon>
        <taxon>Micromonosporales</taxon>
        <taxon>Micromonosporaceae</taxon>
        <taxon>Actinoplanes</taxon>
    </lineage>
</organism>
<dbReference type="NCBIfam" id="TIGR00377">
    <property type="entry name" value="ant_ant_sig"/>
    <property type="match status" value="1"/>
</dbReference>
<reference evidence="4 5" key="1">
    <citation type="submission" date="2023-05" db="EMBL/GenBank/DDBJ databases">
        <title>Actinoplanes sp. NEAU-A12 genome sequencing.</title>
        <authorList>
            <person name="Wang Z.-S."/>
        </authorList>
    </citation>
    <scope>NUCLEOTIDE SEQUENCE [LARGE SCALE GENOMIC DNA]</scope>
    <source>
        <strain evidence="4 5">NEAU-A12</strain>
    </source>
</reference>
<feature type="domain" description="STAS" evidence="3">
    <location>
        <begin position="20"/>
        <end position="109"/>
    </location>
</feature>
<dbReference type="Gene3D" id="3.30.750.24">
    <property type="entry name" value="STAS domain"/>
    <property type="match status" value="1"/>
</dbReference>
<evidence type="ECO:0000313" key="4">
    <source>
        <dbReference type="EMBL" id="MDI6104345.1"/>
    </source>
</evidence>
<protein>
    <recommendedName>
        <fullName evidence="2">Anti-sigma factor antagonist</fullName>
    </recommendedName>
</protein>
<evidence type="ECO:0000256" key="2">
    <source>
        <dbReference type="RuleBase" id="RU003749"/>
    </source>
</evidence>
<name>A0ABT6WXL3_9ACTN</name>
<dbReference type="RefSeq" id="WP_282765710.1">
    <property type="nucleotide sequence ID" value="NZ_JASCTH010000032.1"/>
</dbReference>
<accession>A0ABT6WXL3</accession>